<dbReference type="OrthoDB" id="3177611at2759"/>
<reference evidence="2" key="1">
    <citation type="submission" date="2020-11" db="EMBL/GenBank/DDBJ databases">
        <authorList>
            <consortium name="DOE Joint Genome Institute"/>
            <person name="Ahrendt S."/>
            <person name="Riley R."/>
            <person name="Andreopoulos W."/>
            <person name="Labutti K."/>
            <person name="Pangilinan J."/>
            <person name="Ruiz-Duenas F.J."/>
            <person name="Barrasa J.M."/>
            <person name="Sanchez-Garcia M."/>
            <person name="Camarero S."/>
            <person name="Miyauchi S."/>
            <person name="Serrano A."/>
            <person name="Linde D."/>
            <person name="Babiker R."/>
            <person name="Drula E."/>
            <person name="Ayuso-Fernandez I."/>
            <person name="Pacheco R."/>
            <person name="Padilla G."/>
            <person name="Ferreira P."/>
            <person name="Barriuso J."/>
            <person name="Kellner H."/>
            <person name="Castanera R."/>
            <person name="Alfaro M."/>
            <person name="Ramirez L."/>
            <person name="Pisabarro A.G."/>
            <person name="Kuo A."/>
            <person name="Tritt A."/>
            <person name="Lipzen A."/>
            <person name="He G."/>
            <person name="Yan M."/>
            <person name="Ng V."/>
            <person name="Cullen D."/>
            <person name="Martin F."/>
            <person name="Rosso M.-N."/>
            <person name="Henrissat B."/>
            <person name="Hibbett D."/>
            <person name="Martinez A.T."/>
            <person name="Grigoriev I.V."/>
        </authorList>
    </citation>
    <scope>NUCLEOTIDE SEQUENCE</scope>
    <source>
        <strain evidence="2">MF-IS2</strain>
    </source>
</reference>
<proteinExistence type="predicted"/>
<evidence type="ECO:0000313" key="3">
    <source>
        <dbReference type="Proteomes" id="UP000807342"/>
    </source>
</evidence>
<accession>A0A9P6BV72</accession>
<feature type="compositionally biased region" description="Basic and acidic residues" evidence="1">
    <location>
        <begin position="235"/>
        <end position="247"/>
    </location>
</feature>
<evidence type="ECO:0000313" key="2">
    <source>
        <dbReference type="EMBL" id="KAF9441396.1"/>
    </source>
</evidence>
<dbReference type="Proteomes" id="UP000807342">
    <property type="component" value="Unassembled WGS sequence"/>
</dbReference>
<sequence length="263" mass="28973">MFRLNIQRVTSRTSRLVSTTTNLHLTSYTTTRPESHTFATTRLTTTITPQAYPIQKTTSSFSSISKAPWLTSTPPDFEDRLRRAYSLLFHIILYLGRPLSNNVQEVQKATQQFLLVSLTTISPLTLSVPVGFEIGRARHGTALLTGTITSGISSVPQSSKLRTQRAQVFALTDALVPLCNMHLHSVEQDIEPLTGDVIETGGKWQDSWMKTQPIVLALGEELDEEGYGISEELAREAKGEQEKKDAGRAISTHSSSSVPPTCS</sequence>
<gene>
    <name evidence="2" type="ORF">P691DRAFT_812842</name>
</gene>
<dbReference type="AlphaFoldDB" id="A0A9P6BV72"/>
<comment type="caution">
    <text evidence="2">The sequence shown here is derived from an EMBL/GenBank/DDBJ whole genome shotgun (WGS) entry which is preliminary data.</text>
</comment>
<dbReference type="EMBL" id="MU151924">
    <property type="protein sequence ID" value="KAF9441396.1"/>
    <property type="molecule type" value="Genomic_DNA"/>
</dbReference>
<keyword evidence="3" id="KW-1185">Reference proteome</keyword>
<feature type="region of interest" description="Disordered" evidence="1">
    <location>
        <begin position="235"/>
        <end position="263"/>
    </location>
</feature>
<protein>
    <submittedName>
        <fullName evidence="2">Uncharacterized protein</fullName>
    </submittedName>
</protein>
<name>A0A9P6BV72_9AGAR</name>
<feature type="compositionally biased region" description="Polar residues" evidence="1">
    <location>
        <begin position="251"/>
        <end position="263"/>
    </location>
</feature>
<organism evidence="2 3">
    <name type="scientific">Macrolepiota fuliginosa MF-IS2</name>
    <dbReference type="NCBI Taxonomy" id="1400762"/>
    <lineage>
        <taxon>Eukaryota</taxon>
        <taxon>Fungi</taxon>
        <taxon>Dikarya</taxon>
        <taxon>Basidiomycota</taxon>
        <taxon>Agaricomycotina</taxon>
        <taxon>Agaricomycetes</taxon>
        <taxon>Agaricomycetidae</taxon>
        <taxon>Agaricales</taxon>
        <taxon>Agaricineae</taxon>
        <taxon>Agaricaceae</taxon>
        <taxon>Macrolepiota</taxon>
    </lineage>
</organism>
<evidence type="ECO:0000256" key="1">
    <source>
        <dbReference type="SAM" id="MobiDB-lite"/>
    </source>
</evidence>